<sequence>MVIIFGYILLQVPHRQVAQFGINNTTDKAKLENDYRATLTQIIGGFVILFGLFFTWRNLVTIKEGQITERFTKAVDQLGATDQTGQPAIEIRLGGIYALGRIAKESKEDYWPIMEILTAYIRKNSSIDNQRDRKEEIISLDIQAILTIIGENKYSYKKRDLHRLNLERTNLKGATLGWANLEKVHFKEANLKEAYFFEAILKEAHLEKTDLEGANLKGANLKGAKNLTVDQLSKAKTLYKAKLDPELEKPLREKCPALFEKPDE</sequence>
<evidence type="ECO:0000313" key="2">
    <source>
        <dbReference type="EMBL" id="QIB90118.1"/>
    </source>
</evidence>
<keyword evidence="1" id="KW-0812">Transmembrane</keyword>
<dbReference type="Pfam" id="PF00805">
    <property type="entry name" value="Pentapeptide"/>
    <property type="match status" value="2"/>
</dbReference>
<reference evidence="2 3" key="1">
    <citation type="journal article" date="2020" name="Environ. Microbiol. Rep.">
        <title>Redox cycling of Fe(II) and Fe(III) in magnetite accelerates aceticlastic methanogenesis by Methanosarcina mazei.</title>
        <authorList>
            <person name="Wang H."/>
            <person name="Byrne J.M."/>
            <person name="Liu P."/>
            <person name="Liu J."/>
            <person name="Dong X."/>
            <person name="Lu Y."/>
        </authorList>
    </citation>
    <scope>NUCLEOTIDE SEQUENCE [LARGE SCALE GENOMIC DNA]</scope>
    <source>
        <strain evidence="3">zm-15</strain>
    </source>
</reference>
<evidence type="ECO:0000313" key="3">
    <source>
        <dbReference type="Proteomes" id="UP000467371"/>
    </source>
</evidence>
<dbReference type="InterPro" id="IPR001646">
    <property type="entry name" value="5peptide_repeat"/>
</dbReference>
<organism evidence="2 3">
    <name type="scientific">Methanosarcina mazei</name>
    <name type="common">Methanosarcina frisia</name>
    <dbReference type="NCBI Taxonomy" id="2209"/>
    <lineage>
        <taxon>Archaea</taxon>
        <taxon>Methanobacteriati</taxon>
        <taxon>Methanobacteriota</taxon>
        <taxon>Stenosarchaea group</taxon>
        <taxon>Methanomicrobia</taxon>
        <taxon>Methanosarcinales</taxon>
        <taxon>Methanosarcinaceae</taxon>
        <taxon>Methanosarcina</taxon>
    </lineage>
</organism>
<keyword evidence="1" id="KW-0472">Membrane</keyword>
<dbReference type="InterPro" id="IPR051082">
    <property type="entry name" value="Pentapeptide-BTB/POZ_domain"/>
</dbReference>
<dbReference type="Gene3D" id="2.160.20.80">
    <property type="entry name" value="E3 ubiquitin-protein ligase SopA"/>
    <property type="match status" value="1"/>
</dbReference>
<gene>
    <name evidence="2" type="ORF">FQU78_02780</name>
</gene>
<evidence type="ECO:0000256" key="1">
    <source>
        <dbReference type="SAM" id="Phobius"/>
    </source>
</evidence>
<proteinExistence type="predicted"/>
<dbReference type="PANTHER" id="PTHR14136">
    <property type="entry name" value="BTB_POZ DOMAIN-CONTAINING PROTEIN KCTD9"/>
    <property type="match status" value="1"/>
</dbReference>
<dbReference type="SUPFAM" id="SSF141571">
    <property type="entry name" value="Pentapeptide repeat-like"/>
    <property type="match status" value="1"/>
</dbReference>
<name>A0A6C0VG07_METMZ</name>
<protein>
    <submittedName>
        <fullName evidence="2">Pentapeptide repeat-containing protein</fullName>
    </submittedName>
</protein>
<dbReference type="EMBL" id="CP042908">
    <property type="protein sequence ID" value="QIB90118.1"/>
    <property type="molecule type" value="Genomic_DNA"/>
</dbReference>
<keyword evidence="1" id="KW-1133">Transmembrane helix</keyword>
<feature type="transmembrane region" description="Helical" evidence="1">
    <location>
        <begin position="42"/>
        <end position="60"/>
    </location>
</feature>
<dbReference type="PANTHER" id="PTHR14136:SF17">
    <property type="entry name" value="BTB_POZ DOMAIN-CONTAINING PROTEIN KCTD9"/>
    <property type="match status" value="1"/>
</dbReference>
<dbReference type="AlphaFoldDB" id="A0A6C0VG07"/>
<dbReference type="Proteomes" id="UP000467371">
    <property type="component" value="Chromosome"/>
</dbReference>
<accession>A0A6C0VG07</accession>